<sequence>MIRRYKKLFLAFVALLSVFLLASCSQKQSGSKNVAKTETAKVETIDGEWELVDTLDALTESIGAYTLHGIHFAHLLESVKDFKMDMKIENNTATIKYDYNIDNFIKAFYTVTTEARGKTEEEFKKIMYDSHEGFAGDFKKYKVSMNKDTGVFSYEATSSIDQGAKTMTFDEGLSVANSFFFSFGENRVSPNTYHYKLKDDMLYVTIDGKAKKNNLPVHYELHFKRKGSTTQKDPVPIEGKWQAIDFRPALERSLAFKDFDNDDSAIKLIYPEAWKDLKPTLNITDTSVEFDYTVSLADGFGRFYDYLKQKDSSKVTQTKDEYIKNQFTKLSVNLQDGAKDLPNTTYEFDRGNAKIHSVLKNGKLDTANQTIIFPEAINIVQLATMSIGPVAKETTYKYSIDGDILTLTIEQRDGRNNLNTVISAKFKKVSDATSK</sequence>
<dbReference type="AlphaFoldDB" id="A0A414CEV1"/>
<gene>
    <name evidence="2" type="ORF">DW820_10145</name>
</gene>
<accession>A0A414CEV1</accession>
<proteinExistence type="predicted"/>
<evidence type="ECO:0000313" key="3">
    <source>
        <dbReference type="Proteomes" id="UP000285773"/>
    </source>
</evidence>
<protein>
    <recommendedName>
        <fullName evidence="4">Lipoprotein</fullName>
    </recommendedName>
</protein>
<evidence type="ECO:0008006" key="4">
    <source>
        <dbReference type="Google" id="ProtNLM"/>
    </source>
</evidence>
<organism evidence="2 3">
    <name type="scientific">Streptococcus parasanguinis</name>
    <dbReference type="NCBI Taxonomy" id="1318"/>
    <lineage>
        <taxon>Bacteria</taxon>
        <taxon>Bacillati</taxon>
        <taxon>Bacillota</taxon>
        <taxon>Bacilli</taxon>
        <taxon>Lactobacillales</taxon>
        <taxon>Streptococcaceae</taxon>
        <taxon>Streptococcus</taxon>
    </lineage>
</organism>
<comment type="caution">
    <text evidence="2">The sequence shown here is derived from an EMBL/GenBank/DDBJ whole genome shotgun (WGS) entry which is preliminary data.</text>
</comment>
<feature type="signal peptide" evidence="1">
    <location>
        <begin position="1"/>
        <end position="22"/>
    </location>
</feature>
<feature type="chain" id="PRO_5039539072" description="Lipoprotein" evidence="1">
    <location>
        <begin position="23"/>
        <end position="435"/>
    </location>
</feature>
<dbReference type="RefSeq" id="WP_118096333.1">
    <property type="nucleotide sequence ID" value="NZ_QSIO01000005.1"/>
</dbReference>
<name>A0A414CEV1_STRPA</name>
<dbReference type="EMBL" id="QSIO01000005">
    <property type="protein sequence ID" value="RHC93543.1"/>
    <property type="molecule type" value="Genomic_DNA"/>
</dbReference>
<evidence type="ECO:0000313" key="2">
    <source>
        <dbReference type="EMBL" id="RHC93543.1"/>
    </source>
</evidence>
<reference evidence="2 3" key="1">
    <citation type="submission" date="2018-08" db="EMBL/GenBank/DDBJ databases">
        <title>A genome reference for cultivated species of the human gut microbiota.</title>
        <authorList>
            <person name="Zou Y."/>
            <person name="Xue W."/>
            <person name="Luo G."/>
        </authorList>
    </citation>
    <scope>NUCLEOTIDE SEQUENCE [LARGE SCALE GENOMIC DNA]</scope>
    <source>
        <strain evidence="2 3">AM33-3BH</strain>
    </source>
</reference>
<evidence type="ECO:0000256" key="1">
    <source>
        <dbReference type="SAM" id="SignalP"/>
    </source>
</evidence>
<dbReference type="Proteomes" id="UP000285773">
    <property type="component" value="Unassembled WGS sequence"/>
</dbReference>
<dbReference type="PROSITE" id="PS51257">
    <property type="entry name" value="PROKAR_LIPOPROTEIN"/>
    <property type="match status" value="1"/>
</dbReference>
<keyword evidence="1" id="KW-0732">Signal</keyword>